<dbReference type="EMBL" id="HBUE01060224">
    <property type="protein sequence ID" value="CAG6468276.1"/>
    <property type="molecule type" value="Transcribed_RNA"/>
</dbReference>
<evidence type="ECO:0000313" key="1">
    <source>
        <dbReference type="EMBL" id="CAG6468275.1"/>
    </source>
</evidence>
<name>A0A8D8B530_CULPI</name>
<dbReference type="EMBL" id="HBUE01060220">
    <property type="protein sequence ID" value="CAG6468275.1"/>
    <property type="molecule type" value="Transcribed_RNA"/>
</dbReference>
<proteinExistence type="predicted"/>
<protein>
    <submittedName>
        <fullName evidence="1">(northern house mosquito) hypothetical protein</fullName>
    </submittedName>
</protein>
<dbReference type="AlphaFoldDB" id="A0A8D8B530"/>
<sequence length="164" mass="18690">MSRADVRVHSILGIKHREASFAERPQMHLHVGDHAETRIGRVTTLLAQELRTAFLAQIHLIPDDVIKRPLRLQLRTLELLRQHLPGFADRQDVTLRREGGKFPRRSVRSVVVRETEAAVRADVARGGSCRQPLVPDDEGLRFVRAVVRAGYDGRFQRGVRHFVV</sequence>
<organism evidence="1">
    <name type="scientific">Culex pipiens</name>
    <name type="common">House mosquito</name>
    <dbReference type="NCBI Taxonomy" id="7175"/>
    <lineage>
        <taxon>Eukaryota</taxon>
        <taxon>Metazoa</taxon>
        <taxon>Ecdysozoa</taxon>
        <taxon>Arthropoda</taxon>
        <taxon>Hexapoda</taxon>
        <taxon>Insecta</taxon>
        <taxon>Pterygota</taxon>
        <taxon>Neoptera</taxon>
        <taxon>Endopterygota</taxon>
        <taxon>Diptera</taxon>
        <taxon>Nematocera</taxon>
        <taxon>Culicoidea</taxon>
        <taxon>Culicidae</taxon>
        <taxon>Culicinae</taxon>
        <taxon>Culicini</taxon>
        <taxon>Culex</taxon>
        <taxon>Culex</taxon>
    </lineage>
</organism>
<accession>A0A8D8B530</accession>
<reference evidence="1" key="1">
    <citation type="submission" date="2021-05" db="EMBL/GenBank/DDBJ databases">
        <authorList>
            <person name="Alioto T."/>
            <person name="Alioto T."/>
            <person name="Gomez Garrido J."/>
        </authorList>
    </citation>
    <scope>NUCLEOTIDE SEQUENCE</scope>
</reference>